<dbReference type="InterPro" id="IPR011051">
    <property type="entry name" value="RmlC_Cupin_sf"/>
</dbReference>
<sequence length="226" mass="25545">MWFLMILYLIVCSSIVVLSTPIIANPSIIPEHYVGYRQSRSILSNLDDKLKYFIADKLDSISNNLNEGKIIPPVIVGPNQGDHFQVLAVSNSDRIIRVRGNHTNGRITIMEGEILVGESPPLHIHHREDEYFHVLSGEIEFQIGEKRIVGKTGTWVFAPRYIPHTFRNINSTGARLEYVFQPAGIEFYFEEVSKVIVAQKPDWQVQAAAVANKYGIELMGTPNWNG</sequence>
<dbReference type="AlphaFoldDB" id="A0A814FSI9"/>
<dbReference type="InterPro" id="IPR013096">
    <property type="entry name" value="Cupin_2"/>
</dbReference>
<name>A0A814FSI9_9BILA</name>
<evidence type="ECO:0000313" key="4">
    <source>
        <dbReference type="EMBL" id="CAF4044832.1"/>
    </source>
</evidence>
<dbReference type="EMBL" id="CAJNON010000114">
    <property type="protein sequence ID" value="CAF0985253.1"/>
    <property type="molecule type" value="Genomic_DNA"/>
</dbReference>
<evidence type="ECO:0000259" key="2">
    <source>
        <dbReference type="Pfam" id="PF07883"/>
    </source>
</evidence>
<dbReference type="SUPFAM" id="SSF51182">
    <property type="entry name" value="RmlC-like cupins"/>
    <property type="match status" value="1"/>
</dbReference>
<feature type="domain" description="Cupin type-2" evidence="2">
    <location>
        <begin position="113"/>
        <end position="176"/>
    </location>
</feature>
<dbReference type="Pfam" id="PF07883">
    <property type="entry name" value="Cupin_2"/>
    <property type="match status" value="1"/>
</dbReference>
<dbReference type="EMBL" id="CAJOAY010003888">
    <property type="protein sequence ID" value="CAF4044832.1"/>
    <property type="molecule type" value="Genomic_DNA"/>
</dbReference>
<feature type="signal peptide" evidence="1">
    <location>
        <begin position="1"/>
        <end position="19"/>
    </location>
</feature>
<protein>
    <recommendedName>
        <fullName evidence="2">Cupin type-2 domain-containing protein</fullName>
    </recommendedName>
</protein>
<dbReference type="InterPro" id="IPR014710">
    <property type="entry name" value="RmlC-like_jellyroll"/>
</dbReference>
<dbReference type="OrthoDB" id="10019613at2759"/>
<evidence type="ECO:0000313" key="5">
    <source>
        <dbReference type="Proteomes" id="UP000663891"/>
    </source>
</evidence>
<dbReference type="Gene3D" id="2.60.120.10">
    <property type="entry name" value="Jelly Rolls"/>
    <property type="match status" value="1"/>
</dbReference>
<dbReference type="Proteomes" id="UP000663891">
    <property type="component" value="Unassembled WGS sequence"/>
</dbReference>
<organism evidence="3 5">
    <name type="scientific">Adineta steineri</name>
    <dbReference type="NCBI Taxonomy" id="433720"/>
    <lineage>
        <taxon>Eukaryota</taxon>
        <taxon>Metazoa</taxon>
        <taxon>Spiralia</taxon>
        <taxon>Gnathifera</taxon>
        <taxon>Rotifera</taxon>
        <taxon>Eurotatoria</taxon>
        <taxon>Bdelloidea</taxon>
        <taxon>Adinetida</taxon>
        <taxon>Adinetidae</taxon>
        <taxon>Adineta</taxon>
    </lineage>
</organism>
<proteinExistence type="predicted"/>
<accession>A0A814FSI9</accession>
<keyword evidence="1" id="KW-0732">Signal</keyword>
<gene>
    <name evidence="4" type="ORF">OKA104_LOCUS32413</name>
    <name evidence="3" type="ORF">VCS650_LOCUS13891</name>
</gene>
<dbReference type="Proteomes" id="UP000663881">
    <property type="component" value="Unassembled WGS sequence"/>
</dbReference>
<evidence type="ECO:0000313" key="3">
    <source>
        <dbReference type="EMBL" id="CAF0985253.1"/>
    </source>
</evidence>
<feature type="chain" id="PRO_5035684057" description="Cupin type-2 domain-containing protein" evidence="1">
    <location>
        <begin position="20"/>
        <end position="226"/>
    </location>
</feature>
<dbReference type="PANTHER" id="PTHR36440">
    <property type="entry name" value="PUTATIVE (AFU_ORTHOLOGUE AFUA_8G07350)-RELATED"/>
    <property type="match status" value="1"/>
</dbReference>
<dbReference type="InterPro" id="IPR053146">
    <property type="entry name" value="QDO-like"/>
</dbReference>
<reference evidence="3" key="1">
    <citation type="submission" date="2021-02" db="EMBL/GenBank/DDBJ databases">
        <authorList>
            <person name="Nowell W R."/>
        </authorList>
    </citation>
    <scope>NUCLEOTIDE SEQUENCE</scope>
</reference>
<dbReference type="PANTHER" id="PTHR36440:SF1">
    <property type="entry name" value="PUTATIVE (AFU_ORTHOLOGUE AFUA_8G07350)-RELATED"/>
    <property type="match status" value="1"/>
</dbReference>
<evidence type="ECO:0000256" key="1">
    <source>
        <dbReference type="SAM" id="SignalP"/>
    </source>
</evidence>
<comment type="caution">
    <text evidence="3">The sequence shown here is derived from an EMBL/GenBank/DDBJ whole genome shotgun (WGS) entry which is preliminary data.</text>
</comment>